<reference evidence="3" key="2">
    <citation type="submission" date="2015-01" db="EMBL/GenBank/DDBJ databases">
        <title>Evolutionary Origins and Diversification of the Mycorrhizal Mutualists.</title>
        <authorList>
            <consortium name="DOE Joint Genome Institute"/>
            <consortium name="Mycorrhizal Genomics Consortium"/>
            <person name="Kohler A."/>
            <person name="Kuo A."/>
            <person name="Nagy L.G."/>
            <person name="Floudas D."/>
            <person name="Copeland A."/>
            <person name="Barry K.W."/>
            <person name="Cichocki N."/>
            <person name="Veneault-Fourrey C."/>
            <person name="LaButti K."/>
            <person name="Lindquist E.A."/>
            <person name="Lipzen A."/>
            <person name="Lundell T."/>
            <person name="Morin E."/>
            <person name="Murat C."/>
            <person name="Riley R."/>
            <person name="Ohm R."/>
            <person name="Sun H."/>
            <person name="Tunlid A."/>
            <person name="Henrissat B."/>
            <person name="Grigoriev I.V."/>
            <person name="Hibbett D.S."/>
            <person name="Martin F."/>
        </authorList>
    </citation>
    <scope>NUCLEOTIDE SEQUENCE [LARGE SCALE GENOMIC DNA]</scope>
    <source>
        <strain evidence="3">Zn</strain>
    </source>
</reference>
<accession>A0A0C3HGP6</accession>
<evidence type="ECO:0000313" key="2">
    <source>
        <dbReference type="EMBL" id="KIN02280.1"/>
    </source>
</evidence>
<sequence length="80" mass="9175">MDNPFEQYHKEPVTETNSKRIIDRVNAQIAPGGMSIVAIATLVTVATMNLIALIWLVLILLVRQFYPRLLNEQRRKRGID</sequence>
<dbReference type="AlphaFoldDB" id="A0A0C3HGP6"/>
<protein>
    <submittedName>
        <fullName evidence="2">Uncharacterized protein</fullName>
    </submittedName>
</protein>
<evidence type="ECO:0000313" key="3">
    <source>
        <dbReference type="Proteomes" id="UP000054321"/>
    </source>
</evidence>
<name>A0A0C3HGP6_OIDMZ</name>
<dbReference type="InParanoid" id="A0A0C3HGP6"/>
<keyword evidence="1" id="KW-0472">Membrane</keyword>
<dbReference type="Proteomes" id="UP000054321">
    <property type="component" value="Unassembled WGS sequence"/>
</dbReference>
<keyword evidence="1" id="KW-1133">Transmembrane helix</keyword>
<dbReference type="HOGENOM" id="CLU_2590373_0_0_1"/>
<keyword evidence="3" id="KW-1185">Reference proteome</keyword>
<reference evidence="2 3" key="1">
    <citation type="submission" date="2014-04" db="EMBL/GenBank/DDBJ databases">
        <authorList>
            <consortium name="DOE Joint Genome Institute"/>
            <person name="Kuo A."/>
            <person name="Martino E."/>
            <person name="Perotto S."/>
            <person name="Kohler A."/>
            <person name="Nagy L.G."/>
            <person name="Floudas D."/>
            <person name="Copeland A."/>
            <person name="Barry K.W."/>
            <person name="Cichocki N."/>
            <person name="Veneault-Fourrey C."/>
            <person name="LaButti K."/>
            <person name="Lindquist E.A."/>
            <person name="Lipzen A."/>
            <person name="Lundell T."/>
            <person name="Morin E."/>
            <person name="Murat C."/>
            <person name="Sun H."/>
            <person name="Tunlid A."/>
            <person name="Henrissat B."/>
            <person name="Grigoriev I.V."/>
            <person name="Hibbett D.S."/>
            <person name="Martin F."/>
            <person name="Nordberg H.P."/>
            <person name="Cantor M.N."/>
            <person name="Hua S.X."/>
        </authorList>
    </citation>
    <scope>NUCLEOTIDE SEQUENCE [LARGE SCALE GENOMIC DNA]</scope>
    <source>
        <strain evidence="2 3">Zn</strain>
    </source>
</reference>
<dbReference type="EMBL" id="KN832875">
    <property type="protein sequence ID" value="KIN02280.1"/>
    <property type="molecule type" value="Genomic_DNA"/>
</dbReference>
<evidence type="ECO:0000256" key="1">
    <source>
        <dbReference type="SAM" id="Phobius"/>
    </source>
</evidence>
<proteinExistence type="predicted"/>
<organism evidence="2 3">
    <name type="scientific">Oidiodendron maius (strain Zn)</name>
    <dbReference type="NCBI Taxonomy" id="913774"/>
    <lineage>
        <taxon>Eukaryota</taxon>
        <taxon>Fungi</taxon>
        <taxon>Dikarya</taxon>
        <taxon>Ascomycota</taxon>
        <taxon>Pezizomycotina</taxon>
        <taxon>Leotiomycetes</taxon>
        <taxon>Leotiomycetes incertae sedis</taxon>
        <taxon>Myxotrichaceae</taxon>
        <taxon>Oidiodendron</taxon>
    </lineage>
</organism>
<feature type="transmembrane region" description="Helical" evidence="1">
    <location>
        <begin position="36"/>
        <end position="66"/>
    </location>
</feature>
<gene>
    <name evidence="2" type="ORF">OIDMADRAFT_53792</name>
</gene>
<keyword evidence="1" id="KW-0812">Transmembrane</keyword>